<dbReference type="SMART" id="SM00347">
    <property type="entry name" value="HTH_MARR"/>
    <property type="match status" value="1"/>
</dbReference>
<organism evidence="5 6">
    <name type="scientific">Candidatus Sodalis pierantonii str. SOPE</name>
    <dbReference type="NCBI Taxonomy" id="2342"/>
    <lineage>
        <taxon>Bacteria</taxon>
        <taxon>Pseudomonadati</taxon>
        <taxon>Pseudomonadota</taxon>
        <taxon>Gammaproteobacteria</taxon>
        <taxon>Enterobacterales</taxon>
        <taxon>Bruguierivoracaceae</taxon>
        <taxon>Sodalis</taxon>
    </lineage>
</organism>
<dbReference type="Gene3D" id="1.10.10.10">
    <property type="entry name" value="Winged helix-like DNA-binding domain superfamily/Winged helix DNA-binding domain"/>
    <property type="match status" value="1"/>
</dbReference>
<evidence type="ECO:0000259" key="4">
    <source>
        <dbReference type="PROSITE" id="PS50995"/>
    </source>
</evidence>
<reference evidence="5 6" key="1">
    <citation type="journal article" date="2014" name="Genome Biol. Evol.">
        <title>Genome degeneration and adaptation in a nascent stage of symbiosis.</title>
        <authorList>
            <person name="Oakeson K.F."/>
            <person name="Gil R."/>
            <person name="Clayton A.L."/>
            <person name="Dunn D.M."/>
            <person name="von Niederhausern A.C."/>
            <person name="Hamil C."/>
            <person name="Aoyagi A."/>
            <person name="Duval B."/>
            <person name="Baca A."/>
            <person name="Silva F.J."/>
            <person name="Vallier A."/>
            <person name="Jackson D.G."/>
            <person name="Latorre A."/>
            <person name="Weiss R.B."/>
            <person name="Heddi A."/>
            <person name="Moya A."/>
            <person name="Dale C."/>
        </authorList>
    </citation>
    <scope>NUCLEOTIDE SEQUENCE [LARGE SCALE GENOMIC DNA]</scope>
    <source>
        <strain evidence="6">none</strain>
    </source>
</reference>
<name>W0HNK6_9GAMM</name>
<evidence type="ECO:0000256" key="2">
    <source>
        <dbReference type="ARBA" id="ARBA00023125"/>
    </source>
</evidence>
<keyword evidence="3" id="KW-0804">Transcription</keyword>
<dbReference type="HOGENOM" id="CLU_083287_18_2_6"/>
<proteinExistence type="predicted"/>
<evidence type="ECO:0000313" key="6">
    <source>
        <dbReference type="Proteomes" id="UP000019025"/>
    </source>
</evidence>
<dbReference type="PRINTS" id="PR00598">
    <property type="entry name" value="HTHMARR"/>
</dbReference>
<dbReference type="KEGG" id="pes:SOPEG_1534"/>
<sequence>MASSTSHSRRRFAGLIAQTARHWRRLIDRQLQPYGLTEATWVPLLHISRAAAPMRQKELAESIALDASSVVCLLDNLQAQGFIERREGSDRRAKEIHLAARGLERVEQVEGISRQVRDSVLVTLPEEDIERVNHVLEQVLAALDTLSKDTL</sequence>
<dbReference type="Proteomes" id="UP000019025">
    <property type="component" value="Chromosome"/>
</dbReference>
<dbReference type="SUPFAM" id="SSF46785">
    <property type="entry name" value="Winged helix' DNA-binding domain"/>
    <property type="match status" value="1"/>
</dbReference>
<dbReference type="PANTHER" id="PTHR42756">
    <property type="entry name" value="TRANSCRIPTIONAL REGULATOR, MARR"/>
    <property type="match status" value="1"/>
</dbReference>
<dbReference type="PATRIC" id="fig|2342.5.peg.1631"/>
<feature type="domain" description="HTH marR-type" evidence="4">
    <location>
        <begin position="9"/>
        <end position="141"/>
    </location>
</feature>
<dbReference type="eggNOG" id="COG1846">
    <property type="taxonomic scope" value="Bacteria"/>
</dbReference>
<dbReference type="PANTHER" id="PTHR42756:SF1">
    <property type="entry name" value="TRANSCRIPTIONAL REPRESSOR OF EMRAB OPERON"/>
    <property type="match status" value="1"/>
</dbReference>
<dbReference type="Pfam" id="PF12802">
    <property type="entry name" value="MarR_2"/>
    <property type="match status" value="1"/>
</dbReference>
<keyword evidence="1" id="KW-0805">Transcription regulation</keyword>
<dbReference type="RefSeq" id="WP_025244969.1">
    <property type="nucleotide sequence ID" value="NZ_CP006568.1"/>
</dbReference>
<keyword evidence="6" id="KW-1185">Reference proteome</keyword>
<dbReference type="EMBL" id="CP006568">
    <property type="protein sequence ID" value="AHF73698.1"/>
    <property type="molecule type" value="Genomic_DNA"/>
</dbReference>
<keyword evidence="2" id="KW-0238">DNA-binding</keyword>
<dbReference type="PROSITE" id="PS50995">
    <property type="entry name" value="HTH_MARR_2"/>
    <property type="match status" value="1"/>
</dbReference>
<dbReference type="GO" id="GO:0003677">
    <property type="term" value="F:DNA binding"/>
    <property type="evidence" value="ECO:0007669"/>
    <property type="project" value="UniProtKB-KW"/>
</dbReference>
<evidence type="ECO:0000256" key="3">
    <source>
        <dbReference type="ARBA" id="ARBA00023163"/>
    </source>
</evidence>
<protein>
    <submittedName>
        <fullName evidence="5">MarR family transcriptional regulator</fullName>
    </submittedName>
</protein>
<evidence type="ECO:0000256" key="1">
    <source>
        <dbReference type="ARBA" id="ARBA00023015"/>
    </source>
</evidence>
<accession>W0HNK6</accession>
<gene>
    <name evidence="5" type="ORF">SOPEG_1534</name>
</gene>
<dbReference type="InterPro" id="IPR000835">
    <property type="entry name" value="HTH_MarR-typ"/>
</dbReference>
<dbReference type="InterPro" id="IPR036390">
    <property type="entry name" value="WH_DNA-bd_sf"/>
</dbReference>
<evidence type="ECO:0000313" key="5">
    <source>
        <dbReference type="EMBL" id="AHF73698.1"/>
    </source>
</evidence>
<dbReference type="GO" id="GO:0003700">
    <property type="term" value="F:DNA-binding transcription factor activity"/>
    <property type="evidence" value="ECO:0007669"/>
    <property type="project" value="InterPro"/>
</dbReference>
<dbReference type="InterPro" id="IPR036388">
    <property type="entry name" value="WH-like_DNA-bd_sf"/>
</dbReference>
<dbReference type="STRING" id="2342.SOPEG_1534"/>
<dbReference type="AlphaFoldDB" id="W0HNK6"/>